<organism evidence="1 2">
    <name type="scientific">Dovyalis caffra</name>
    <dbReference type="NCBI Taxonomy" id="77055"/>
    <lineage>
        <taxon>Eukaryota</taxon>
        <taxon>Viridiplantae</taxon>
        <taxon>Streptophyta</taxon>
        <taxon>Embryophyta</taxon>
        <taxon>Tracheophyta</taxon>
        <taxon>Spermatophyta</taxon>
        <taxon>Magnoliopsida</taxon>
        <taxon>eudicotyledons</taxon>
        <taxon>Gunneridae</taxon>
        <taxon>Pentapetalae</taxon>
        <taxon>rosids</taxon>
        <taxon>fabids</taxon>
        <taxon>Malpighiales</taxon>
        <taxon>Salicaceae</taxon>
        <taxon>Flacourtieae</taxon>
        <taxon>Dovyalis</taxon>
    </lineage>
</organism>
<name>A0AAV1RBW0_9ROSI</name>
<evidence type="ECO:0000313" key="1">
    <source>
        <dbReference type="EMBL" id="CAK7330049.1"/>
    </source>
</evidence>
<gene>
    <name evidence="1" type="ORF">DCAF_LOCUS7747</name>
</gene>
<dbReference type="Proteomes" id="UP001314170">
    <property type="component" value="Unassembled WGS sequence"/>
</dbReference>
<dbReference type="AlphaFoldDB" id="A0AAV1RBW0"/>
<sequence length="95" mass="10607">MDPFDPKHRCPSDYINDLGMFSNEFKVTYMVDTAPMILNISTFSSMVGHVCACVVNPSLSWASPNPEASRKLNPTKRKALCQNSSEAYHLEPKVV</sequence>
<accession>A0AAV1RBW0</accession>
<evidence type="ECO:0000313" key="2">
    <source>
        <dbReference type="Proteomes" id="UP001314170"/>
    </source>
</evidence>
<dbReference type="EMBL" id="CAWUPB010000913">
    <property type="protein sequence ID" value="CAK7330049.1"/>
    <property type="molecule type" value="Genomic_DNA"/>
</dbReference>
<protein>
    <submittedName>
        <fullName evidence="1">Uncharacterized protein</fullName>
    </submittedName>
</protein>
<comment type="caution">
    <text evidence="1">The sequence shown here is derived from an EMBL/GenBank/DDBJ whole genome shotgun (WGS) entry which is preliminary data.</text>
</comment>
<keyword evidence="2" id="KW-1185">Reference proteome</keyword>
<proteinExistence type="predicted"/>
<reference evidence="1 2" key="1">
    <citation type="submission" date="2024-01" db="EMBL/GenBank/DDBJ databases">
        <authorList>
            <person name="Waweru B."/>
        </authorList>
    </citation>
    <scope>NUCLEOTIDE SEQUENCE [LARGE SCALE GENOMIC DNA]</scope>
</reference>